<dbReference type="InterPro" id="IPR011705">
    <property type="entry name" value="BACK"/>
</dbReference>
<dbReference type="Pfam" id="PF00651">
    <property type="entry name" value="BTB"/>
    <property type="match status" value="1"/>
</dbReference>
<gene>
    <name evidence="15" type="ORF">GSLYS_00013938001</name>
</gene>
<feature type="domain" description="C2H2-type" evidence="14">
    <location>
        <begin position="614"/>
        <end position="641"/>
    </location>
</feature>
<dbReference type="GO" id="GO:0005634">
    <property type="term" value="C:nucleus"/>
    <property type="evidence" value="ECO:0007669"/>
    <property type="project" value="UniProtKB-SubCell"/>
</dbReference>
<evidence type="ECO:0000256" key="5">
    <source>
        <dbReference type="ARBA" id="ARBA00022771"/>
    </source>
</evidence>
<evidence type="ECO:0000259" key="14">
    <source>
        <dbReference type="PROSITE" id="PS50157"/>
    </source>
</evidence>
<dbReference type="GO" id="GO:0000978">
    <property type="term" value="F:RNA polymerase II cis-regulatory region sequence-specific DNA binding"/>
    <property type="evidence" value="ECO:0007669"/>
    <property type="project" value="TreeGrafter"/>
</dbReference>
<feature type="domain" description="BTB" evidence="13">
    <location>
        <begin position="2"/>
        <end position="67"/>
    </location>
</feature>
<feature type="domain" description="C2H2-type" evidence="14">
    <location>
        <begin position="727"/>
        <end position="754"/>
    </location>
</feature>
<feature type="domain" description="C2H2-type" evidence="14">
    <location>
        <begin position="642"/>
        <end position="669"/>
    </location>
</feature>
<dbReference type="Pfam" id="PF07707">
    <property type="entry name" value="BACK"/>
    <property type="match status" value="1"/>
</dbReference>
<evidence type="ECO:0000259" key="13">
    <source>
        <dbReference type="PROSITE" id="PS50097"/>
    </source>
</evidence>
<dbReference type="InterPro" id="IPR036236">
    <property type="entry name" value="Znf_C2H2_sf"/>
</dbReference>
<comment type="subcellular location">
    <subcellularLocation>
        <location evidence="1">Nucleus</location>
    </subcellularLocation>
</comment>
<protein>
    <submittedName>
        <fullName evidence="15">Uncharacterized protein</fullName>
    </submittedName>
</protein>
<evidence type="ECO:0000256" key="7">
    <source>
        <dbReference type="ARBA" id="ARBA00023015"/>
    </source>
</evidence>
<dbReference type="GO" id="GO:0001228">
    <property type="term" value="F:DNA-binding transcription activator activity, RNA polymerase II-specific"/>
    <property type="evidence" value="ECO:0007669"/>
    <property type="project" value="TreeGrafter"/>
</dbReference>
<evidence type="ECO:0000256" key="12">
    <source>
        <dbReference type="SAM" id="MobiDB-lite"/>
    </source>
</evidence>
<dbReference type="FunFam" id="3.30.160.60:FF:000340">
    <property type="entry name" value="zinc finger protein 473 isoform X1"/>
    <property type="match status" value="1"/>
</dbReference>
<feature type="domain" description="C2H2-type" evidence="14">
    <location>
        <begin position="755"/>
        <end position="782"/>
    </location>
</feature>
<dbReference type="Gene3D" id="3.30.710.10">
    <property type="entry name" value="Potassium Channel Kv1.1, Chain A"/>
    <property type="match status" value="1"/>
</dbReference>
<feature type="non-terminal residue" evidence="15">
    <location>
        <position position="816"/>
    </location>
</feature>
<evidence type="ECO:0000313" key="16">
    <source>
        <dbReference type="Proteomes" id="UP001497497"/>
    </source>
</evidence>
<evidence type="ECO:0000256" key="2">
    <source>
        <dbReference type="ARBA" id="ARBA00006991"/>
    </source>
</evidence>
<dbReference type="GO" id="GO:0008270">
    <property type="term" value="F:zinc ion binding"/>
    <property type="evidence" value="ECO:0007669"/>
    <property type="project" value="UniProtKB-KW"/>
</dbReference>
<organism evidence="15 16">
    <name type="scientific">Lymnaea stagnalis</name>
    <name type="common">Great pond snail</name>
    <name type="synonym">Helix stagnalis</name>
    <dbReference type="NCBI Taxonomy" id="6523"/>
    <lineage>
        <taxon>Eukaryota</taxon>
        <taxon>Metazoa</taxon>
        <taxon>Spiralia</taxon>
        <taxon>Lophotrochozoa</taxon>
        <taxon>Mollusca</taxon>
        <taxon>Gastropoda</taxon>
        <taxon>Heterobranchia</taxon>
        <taxon>Euthyneura</taxon>
        <taxon>Panpulmonata</taxon>
        <taxon>Hygrophila</taxon>
        <taxon>Lymnaeoidea</taxon>
        <taxon>Lymnaeidae</taxon>
        <taxon>Lymnaea</taxon>
    </lineage>
</organism>
<dbReference type="PROSITE" id="PS00028">
    <property type="entry name" value="ZINC_FINGER_C2H2_1"/>
    <property type="match status" value="3"/>
</dbReference>
<keyword evidence="16" id="KW-1185">Reference proteome</keyword>
<dbReference type="AlphaFoldDB" id="A0AAV2I2Y8"/>
<dbReference type="Proteomes" id="UP001497497">
    <property type="component" value="Unassembled WGS sequence"/>
</dbReference>
<keyword evidence="4" id="KW-0677">Repeat</keyword>
<keyword evidence="3" id="KW-0479">Metal-binding</keyword>
<evidence type="ECO:0000256" key="10">
    <source>
        <dbReference type="ARBA" id="ARBA00023242"/>
    </source>
</evidence>
<comment type="similarity">
    <text evidence="2">Belongs to the krueppel C2H2-type zinc-finger protein family.</text>
</comment>
<keyword evidence="10" id="KW-0539">Nucleus</keyword>
<feature type="domain" description="C2H2-type" evidence="14">
    <location>
        <begin position="670"/>
        <end position="697"/>
    </location>
</feature>
<evidence type="ECO:0000256" key="8">
    <source>
        <dbReference type="ARBA" id="ARBA00023125"/>
    </source>
</evidence>
<evidence type="ECO:0000256" key="3">
    <source>
        <dbReference type="ARBA" id="ARBA00022723"/>
    </source>
</evidence>
<feature type="domain" description="C2H2-type" evidence="14">
    <location>
        <begin position="584"/>
        <end position="613"/>
    </location>
</feature>
<keyword evidence="6" id="KW-0862">Zinc</keyword>
<sequence>MCDLVFEVGSSRFSIHRLVLAVWSPMMKNILQCHPSLIQCIQVSHDEPNVFEQFINFLYTGDIAFQITTISTVLLLASTFQISHLRQVCEEYLKANMTSDNVISLYQTAIKFQLPDLESQCIRLLRQNLPEVAQKQGLRELSPAQINYFLGSEHVSKLDPEMKLFLIISWLTEDVAERQQFLVLLLKHIDWSVVAQDFLVEISQTDNFFTSNPSSLYLLLQTLHSSSIFLGPYEHQFESLREEYNYLLSSVVTSSVKLGSGKPQVFTPISFTFLSSKPLRNSGGSKDGSLHEKRLKSKLKNDDKPAGVLDDIEDSSHDSYAEVNLILSSSANKQEFNQSSFPVENQNKVAKSEKPFPVFKPEIAIPKEGSLKRKQLRPCKMIKDSGTKSTSVNKNVFRGKRIKLTKSNEVGNIVKKPTLKRSGHKSYQEDYFLFDYPDATQMTLIKDDTTTAYTEEKSGDDLVAKVKDTNSLVLKTERGGEDMKIFSNRYETRRSVRTIKSYTGNEKVSITTERKDKDKKRGKPLSLTCTECEFKTNNNKKMEKHQQVHKGNCLFSCSQCSFKSRWNKEYNDHIKQVHIKGPPYKCDAEGCYYSSEKFQELISHRKQHTDHRPFVCDVCLTSFRFRNNLNAHLKIHSDEKKFECPECCRSFKLKNTLDQHMVTHSELRPYLCDLCGFSTKFQSHLISHKKIHTGEVYHCNFPSCSYSTPKKSQLQSHMRSHLGIRPHICSTCGKAFVEKSHLIRHERIHSMDRTHACSQCKYASTRADKLREHFHKHHSEEALKAKADLAVKKKESAGKGKKNKGSQAQAAAPETS</sequence>
<dbReference type="FunFam" id="3.30.160.60:FF:000100">
    <property type="entry name" value="Zinc finger 45-like"/>
    <property type="match status" value="1"/>
</dbReference>
<dbReference type="InterPro" id="IPR013087">
    <property type="entry name" value="Znf_C2H2_type"/>
</dbReference>
<dbReference type="Pfam" id="PF00096">
    <property type="entry name" value="zf-C2H2"/>
    <property type="match status" value="2"/>
</dbReference>
<dbReference type="PANTHER" id="PTHR24393">
    <property type="entry name" value="ZINC FINGER PROTEIN"/>
    <property type="match status" value="1"/>
</dbReference>
<evidence type="ECO:0000256" key="6">
    <source>
        <dbReference type="ARBA" id="ARBA00022833"/>
    </source>
</evidence>
<feature type="region of interest" description="Disordered" evidence="12">
    <location>
        <begin position="790"/>
        <end position="816"/>
    </location>
</feature>
<dbReference type="FunFam" id="3.30.160.60:FF:001370">
    <property type="entry name" value="Zinc finger protein"/>
    <property type="match status" value="1"/>
</dbReference>
<feature type="compositionally biased region" description="Low complexity" evidence="12">
    <location>
        <begin position="805"/>
        <end position="816"/>
    </location>
</feature>
<accession>A0AAV2I2Y8</accession>
<keyword evidence="8" id="KW-0238">DNA-binding</keyword>
<name>A0AAV2I2Y8_LYMST</name>
<dbReference type="InterPro" id="IPR011333">
    <property type="entry name" value="SKP1/BTB/POZ_sf"/>
</dbReference>
<comment type="caution">
    <text evidence="15">The sequence shown here is derived from an EMBL/GenBank/DDBJ whole genome shotgun (WGS) entry which is preliminary data.</text>
</comment>
<dbReference type="EMBL" id="CAXITT010000376">
    <property type="protein sequence ID" value="CAL1540274.1"/>
    <property type="molecule type" value="Genomic_DNA"/>
</dbReference>
<dbReference type="SUPFAM" id="SSF54695">
    <property type="entry name" value="POZ domain"/>
    <property type="match status" value="1"/>
</dbReference>
<dbReference type="SUPFAM" id="SSF57667">
    <property type="entry name" value="beta-beta-alpha zinc fingers"/>
    <property type="match status" value="6"/>
</dbReference>
<keyword evidence="7" id="KW-0805">Transcription regulation</keyword>
<dbReference type="CDD" id="cd18186">
    <property type="entry name" value="BTB_POZ_ZBTB_KLHL-like"/>
    <property type="match status" value="1"/>
</dbReference>
<evidence type="ECO:0000256" key="9">
    <source>
        <dbReference type="ARBA" id="ARBA00023163"/>
    </source>
</evidence>
<dbReference type="SMART" id="SM00225">
    <property type="entry name" value="BTB"/>
    <property type="match status" value="1"/>
</dbReference>
<keyword evidence="9" id="KW-0804">Transcription</keyword>
<dbReference type="InterPro" id="IPR000210">
    <property type="entry name" value="BTB/POZ_dom"/>
</dbReference>
<proteinExistence type="inferred from homology"/>
<evidence type="ECO:0000256" key="4">
    <source>
        <dbReference type="ARBA" id="ARBA00022737"/>
    </source>
</evidence>
<keyword evidence="5 11" id="KW-0863">Zinc-finger</keyword>
<dbReference type="PROSITE" id="PS50097">
    <property type="entry name" value="BTB"/>
    <property type="match status" value="1"/>
</dbReference>
<evidence type="ECO:0000256" key="11">
    <source>
        <dbReference type="PROSITE-ProRule" id="PRU00042"/>
    </source>
</evidence>
<dbReference type="Gene3D" id="1.25.40.420">
    <property type="match status" value="1"/>
</dbReference>
<dbReference type="PROSITE" id="PS50157">
    <property type="entry name" value="ZINC_FINGER_C2H2_2"/>
    <property type="match status" value="7"/>
</dbReference>
<reference evidence="15 16" key="1">
    <citation type="submission" date="2024-04" db="EMBL/GenBank/DDBJ databases">
        <authorList>
            <consortium name="Genoscope - CEA"/>
            <person name="William W."/>
        </authorList>
    </citation>
    <scope>NUCLEOTIDE SEQUENCE [LARGE SCALE GENOMIC DNA]</scope>
</reference>
<dbReference type="PANTHER" id="PTHR24393:SF34">
    <property type="entry name" value="PR_SET DOMAIN 13"/>
    <property type="match status" value="1"/>
</dbReference>
<dbReference type="Gene3D" id="3.30.160.60">
    <property type="entry name" value="Classic Zinc Finger"/>
    <property type="match status" value="5"/>
</dbReference>
<dbReference type="SMART" id="SM00355">
    <property type="entry name" value="ZnF_C2H2"/>
    <property type="match status" value="9"/>
</dbReference>
<feature type="domain" description="C2H2-type" evidence="14">
    <location>
        <begin position="697"/>
        <end position="726"/>
    </location>
</feature>
<evidence type="ECO:0000313" key="15">
    <source>
        <dbReference type="EMBL" id="CAL1540274.1"/>
    </source>
</evidence>
<dbReference type="SMART" id="SM00875">
    <property type="entry name" value="BACK"/>
    <property type="match status" value="1"/>
</dbReference>
<evidence type="ECO:0000256" key="1">
    <source>
        <dbReference type="ARBA" id="ARBA00004123"/>
    </source>
</evidence>